<proteinExistence type="predicted"/>
<dbReference type="AlphaFoldDB" id="A0A0H5RCF3"/>
<protein>
    <recommendedName>
        <fullName evidence="2">FUZ/MON1/HPS1 first Longin domain-containing protein</fullName>
    </recommendedName>
</protein>
<evidence type="ECO:0008006" key="2">
    <source>
        <dbReference type="Google" id="ProtNLM"/>
    </source>
</evidence>
<sequence>MWVLPLVLATGNLHIFELYRWCYWSCHMGCCWMAIVSSAGMPIFQYSSDGIDTPFAIQGLLTALQTSTQSYQCQVDVIHTKTASIAYLIVDDTMFICCLNTAYQWIAQHIIASTRSSISLAGISMLNASAAEVRKEIQSVSPMITRLIGKGNPSTSWIGLPQFTLCEKVSHIENMISVASSISEYQQAAIIHNHNIMCCSPEWLALDPEEMWAILHLYKSCESTEPVTSFTIYLKDDIGNPTRRRELVAVHITSLVVLIVLPEEGTDISEIDVALNVFRVENTLPVHIKMDSNIQGYFYLYNGVFVETYFAWNDTADRLHDILLRTLGEHLTDNNIEVKERPELTMASDEQYQVENDAVLYLIKRQSSILVVALSREIPPSCYRGIANITAATLNRRFSEVAGLQ</sequence>
<name>A0A0H5RCF3_9EUKA</name>
<organism evidence="1">
    <name type="scientific">Spongospora subterranea</name>
    <dbReference type="NCBI Taxonomy" id="70186"/>
    <lineage>
        <taxon>Eukaryota</taxon>
        <taxon>Sar</taxon>
        <taxon>Rhizaria</taxon>
        <taxon>Endomyxa</taxon>
        <taxon>Phytomyxea</taxon>
        <taxon>Plasmodiophorida</taxon>
        <taxon>Plasmodiophoridae</taxon>
        <taxon>Spongospora</taxon>
    </lineage>
</organism>
<reference evidence="1" key="1">
    <citation type="submission" date="2015-04" db="EMBL/GenBank/DDBJ databases">
        <title>The genome sequence of the plant pathogenic Rhizarian Plasmodiophora brassicae reveals insights in its biotrophic life cycle and the origin of chitin synthesis.</title>
        <authorList>
            <person name="Schwelm A."/>
            <person name="Fogelqvist J."/>
            <person name="Knaust A."/>
            <person name="Julke S."/>
            <person name="Lilja T."/>
            <person name="Dhandapani V."/>
            <person name="Bonilla-Rosso G."/>
            <person name="Karlsson M."/>
            <person name="Shevchenko A."/>
            <person name="Choi S.R."/>
            <person name="Kim H.G."/>
            <person name="Park J.Y."/>
            <person name="Lim Y.P."/>
            <person name="Ludwig-Muller J."/>
            <person name="Dixelius C."/>
        </authorList>
    </citation>
    <scope>NUCLEOTIDE SEQUENCE</scope>
    <source>
        <tissue evidence="1">Potato root galls</tissue>
    </source>
</reference>
<evidence type="ECO:0000313" key="1">
    <source>
        <dbReference type="EMBL" id="CRZ11431.1"/>
    </source>
</evidence>
<dbReference type="EMBL" id="HACM01010989">
    <property type="protein sequence ID" value="CRZ11431.1"/>
    <property type="molecule type" value="Transcribed_RNA"/>
</dbReference>
<accession>A0A0H5RCF3</accession>